<gene>
    <name evidence="6" type="ORF">ETSY2_21875</name>
</gene>
<organism evidence="6 7">
    <name type="scientific">Candidatus Entotheonella gemina</name>
    <dbReference type="NCBI Taxonomy" id="1429439"/>
    <lineage>
        <taxon>Bacteria</taxon>
        <taxon>Pseudomonadati</taxon>
        <taxon>Nitrospinota/Tectimicrobiota group</taxon>
        <taxon>Candidatus Tectimicrobiota</taxon>
        <taxon>Candidatus Entotheonellia</taxon>
        <taxon>Candidatus Entotheonellales</taxon>
        <taxon>Candidatus Entotheonellaceae</taxon>
        <taxon>Candidatus Entotheonella</taxon>
    </lineage>
</organism>
<evidence type="ECO:0000256" key="1">
    <source>
        <dbReference type="ARBA" id="ARBA00022603"/>
    </source>
</evidence>
<dbReference type="Pfam" id="PF08241">
    <property type="entry name" value="Methyltransf_11"/>
    <property type="match status" value="1"/>
</dbReference>
<evidence type="ECO:0000256" key="4">
    <source>
        <dbReference type="SAM" id="MobiDB-lite"/>
    </source>
</evidence>
<dbReference type="PANTHER" id="PTHR43464:SF19">
    <property type="entry name" value="UBIQUINONE BIOSYNTHESIS O-METHYLTRANSFERASE, MITOCHONDRIAL"/>
    <property type="match status" value="1"/>
</dbReference>
<evidence type="ECO:0000259" key="5">
    <source>
        <dbReference type="Pfam" id="PF08241"/>
    </source>
</evidence>
<evidence type="ECO:0000313" key="6">
    <source>
        <dbReference type="EMBL" id="ETX05624.1"/>
    </source>
</evidence>
<evidence type="ECO:0000256" key="3">
    <source>
        <dbReference type="ARBA" id="ARBA00022691"/>
    </source>
</evidence>
<feature type="domain" description="Methyltransferase type 11" evidence="5">
    <location>
        <begin position="56"/>
        <end position="151"/>
    </location>
</feature>
<keyword evidence="2" id="KW-0808">Transferase</keyword>
<dbReference type="Gene3D" id="3.40.50.150">
    <property type="entry name" value="Vaccinia Virus protein VP39"/>
    <property type="match status" value="1"/>
</dbReference>
<accession>W4M5K0</accession>
<dbReference type="AlphaFoldDB" id="W4M5K0"/>
<proteinExistence type="predicted"/>
<keyword evidence="3" id="KW-0949">S-adenosyl-L-methionine</keyword>
<keyword evidence="1" id="KW-0489">Methyltransferase</keyword>
<dbReference type="PANTHER" id="PTHR43464">
    <property type="entry name" value="METHYLTRANSFERASE"/>
    <property type="match status" value="1"/>
</dbReference>
<dbReference type="SUPFAM" id="SSF53335">
    <property type="entry name" value="S-adenosyl-L-methionine-dependent methyltransferases"/>
    <property type="match status" value="1"/>
</dbReference>
<dbReference type="Proteomes" id="UP000019140">
    <property type="component" value="Unassembled WGS sequence"/>
</dbReference>
<dbReference type="InterPro" id="IPR013216">
    <property type="entry name" value="Methyltransf_11"/>
</dbReference>
<reference evidence="6 7" key="1">
    <citation type="journal article" date="2014" name="Nature">
        <title>An environmental bacterial taxon with a large and distinct metabolic repertoire.</title>
        <authorList>
            <person name="Wilson M.C."/>
            <person name="Mori T."/>
            <person name="Ruckert C."/>
            <person name="Uria A.R."/>
            <person name="Helf M.J."/>
            <person name="Takada K."/>
            <person name="Gernert C."/>
            <person name="Steffens U.A."/>
            <person name="Heycke N."/>
            <person name="Schmitt S."/>
            <person name="Rinke C."/>
            <person name="Helfrich E.J."/>
            <person name="Brachmann A.O."/>
            <person name="Gurgui C."/>
            <person name="Wakimoto T."/>
            <person name="Kracht M."/>
            <person name="Crusemann M."/>
            <person name="Hentschel U."/>
            <person name="Abe I."/>
            <person name="Matsunaga S."/>
            <person name="Kalinowski J."/>
            <person name="Takeyama H."/>
            <person name="Piel J."/>
        </authorList>
    </citation>
    <scope>NUCLEOTIDE SEQUENCE [LARGE SCALE GENOMIC DNA]</scope>
    <source>
        <strain evidence="7">TSY2</strain>
    </source>
</reference>
<dbReference type="EMBL" id="AZHX01000912">
    <property type="protein sequence ID" value="ETX05624.1"/>
    <property type="molecule type" value="Genomic_DNA"/>
</dbReference>
<evidence type="ECO:0000313" key="7">
    <source>
        <dbReference type="Proteomes" id="UP000019140"/>
    </source>
</evidence>
<dbReference type="InterPro" id="IPR029063">
    <property type="entry name" value="SAM-dependent_MTases_sf"/>
</dbReference>
<comment type="caution">
    <text evidence="6">The sequence shown here is derived from an EMBL/GenBank/DDBJ whole genome shotgun (WGS) entry which is preliminary data.</text>
</comment>
<name>W4M5K0_9BACT</name>
<evidence type="ECO:0000256" key="2">
    <source>
        <dbReference type="ARBA" id="ARBA00022679"/>
    </source>
</evidence>
<keyword evidence="7" id="KW-1185">Reference proteome</keyword>
<dbReference type="GO" id="GO:0032259">
    <property type="term" value="P:methylation"/>
    <property type="evidence" value="ECO:0007669"/>
    <property type="project" value="UniProtKB-KW"/>
</dbReference>
<feature type="region of interest" description="Disordered" evidence="4">
    <location>
        <begin position="219"/>
        <end position="238"/>
    </location>
</feature>
<dbReference type="GO" id="GO:0008757">
    <property type="term" value="F:S-adenosylmethionine-dependent methyltransferase activity"/>
    <property type="evidence" value="ECO:0007669"/>
    <property type="project" value="InterPro"/>
</dbReference>
<protein>
    <recommendedName>
        <fullName evidence="5">Methyltransferase type 11 domain-containing protein</fullName>
    </recommendedName>
</protein>
<sequence length="238" mass="26047">MTNSPQHIKSLVSQYWSERAIDFDQGPTHGILNERQHQAWRGLLREVVGSEPVKALDVGCGTGFLAMLLGELGHTAVGVDLADDMLAKAQHKAATSAFDVTFCRGDAENPPRDGAPYDVIIERHVIWTLPQPQLAMQAWHALLKPGGRVILIEGIFDMPSHTDTIYTDIRTQLPFYGGHPSEALVACLESQGFVDMTVRPLMDAALWVEAPQRPRFMVTGTRPGGTPASIPIPSRSMS</sequence>
<dbReference type="HOGENOM" id="CLU_037990_4_1_7"/>
<dbReference type="CDD" id="cd02440">
    <property type="entry name" value="AdoMet_MTases"/>
    <property type="match status" value="1"/>
</dbReference>